<proteinExistence type="predicted"/>
<protein>
    <submittedName>
        <fullName evidence="1">Uncharacterized protein</fullName>
    </submittedName>
</protein>
<gene>
    <name evidence="1" type="ORF">GBAR_LOCUS25350</name>
</gene>
<name>A0AA35XBZ7_GEOBA</name>
<keyword evidence="2" id="KW-1185">Reference proteome</keyword>
<comment type="caution">
    <text evidence="1">The sequence shown here is derived from an EMBL/GenBank/DDBJ whole genome shotgun (WGS) entry which is preliminary data.</text>
</comment>
<dbReference type="Proteomes" id="UP001174909">
    <property type="component" value="Unassembled WGS sequence"/>
</dbReference>
<accession>A0AA35XBZ7</accession>
<evidence type="ECO:0000313" key="1">
    <source>
        <dbReference type="EMBL" id="CAI8045850.1"/>
    </source>
</evidence>
<evidence type="ECO:0000313" key="2">
    <source>
        <dbReference type="Proteomes" id="UP001174909"/>
    </source>
</evidence>
<reference evidence="1" key="1">
    <citation type="submission" date="2023-03" db="EMBL/GenBank/DDBJ databases">
        <authorList>
            <person name="Steffen K."/>
            <person name="Cardenas P."/>
        </authorList>
    </citation>
    <scope>NUCLEOTIDE SEQUENCE</scope>
</reference>
<dbReference type="AlphaFoldDB" id="A0AA35XBZ7"/>
<dbReference type="EMBL" id="CASHTH010003507">
    <property type="protein sequence ID" value="CAI8045850.1"/>
    <property type="molecule type" value="Genomic_DNA"/>
</dbReference>
<sequence length="106" mass="11627">MIGLQRATADVENIFQSPLQICNCCGRAGMVANSKCYTELPSSYNCRTHQGLTEHNPQLQVLQGAPPPPAYAPVKQQLPMMAKDFCGLAALVTPLKTWYFEVKVVS</sequence>
<organism evidence="1 2">
    <name type="scientific">Geodia barretti</name>
    <name type="common">Barrett's horny sponge</name>
    <dbReference type="NCBI Taxonomy" id="519541"/>
    <lineage>
        <taxon>Eukaryota</taxon>
        <taxon>Metazoa</taxon>
        <taxon>Porifera</taxon>
        <taxon>Demospongiae</taxon>
        <taxon>Heteroscleromorpha</taxon>
        <taxon>Tetractinellida</taxon>
        <taxon>Astrophorina</taxon>
        <taxon>Geodiidae</taxon>
        <taxon>Geodia</taxon>
    </lineage>
</organism>